<feature type="region of interest" description="Disordered" evidence="1">
    <location>
        <begin position="1"/>
        <end position="58"/>
    </location>
</feature>
<name>A0A8I2YH05_9AGAM</name>
<feature type="compositionally biased region" description="Pro residues" evidence="1">
    <location>
        <begin position="151"/>
        <end position="160"/>
    </location>
</feature>
<organism evidence="2 3">
    <name type="scientific">Boletus reticuloceps</name>
    <dbReference type="NCBI Taxonomy" id="495285"/>
    <lineage>
        <taxon>Eukaryota</taxon>
        <taxon>Fungi</taxon>
        <taxon>Dikarya</taxon>
        <taxon>Basidiomycota</taxon>
        <taxon>Agaricomycotina</taxon>
        <taxon>Agaricomycetes</taxon>
        <taxon>Agaricomycetidae</taxon>
        <taxon>Boletales</taxon>
        <taxon>Boletineae</taxon>
        <taxon>Boletaceae</taxon>
        <taxon>Boletoideae</taxon>
        <taxon>Boletus</taxon>
    </lineage>
</organism>
<evidence type="ECO:0000313" key="2">
    <source>
        <dbReference type="EMBL" id="KAG6372084.1"/>
    </source>
</evidence>
<evidence type="ECO:0000256" key="1">
    <source>
        <dbReference type="SAM" id="MobiDB-lite"/>
    </source>
</evidence>
<dbReference type="EMBL" id="JAGFBS010000030">
    <property type="protein sequence ID" value="KAG6372084.1"/>
    <property type="molecule type" value="Genomic_DNA"/>
</dbReference>
<keyword evidence="3" id="KW-1185">Reference proteome</keyword>
<reference evidence="2" key="1">
    <citation type="submission" date="2021-03" db="EMBL/GenBank/DDBJ databases">
        <title>Evolutionary innovations through gain and loss of genes in the ectomycorrhizal Boletales.</title>
        <authorList>
            <person name="Wu G."/>
            <person name="Miyauchi S."/>
            <person name="Morin E."/>
            <person name="Yang Z.-L."/>
            <person name="Xu J."/>
            <person name="Martin F.M."/>
        </authorList>
    </citation>
    <scope>NUCLEOTIDE SEQUENCE</scope>
    <source>
        <strain evidence="2">BR01</strain>
    </source>
</reference>
<proteinExistence type="predicted"/>
<feature type="compositionally biased region" description="Acidic residues" evidence="1">
    <location>
        <begin position="28"/>
        <end position="37"/>
    </location>
</feature>
<protein>
    <submittedName>
        <fullName evidence="2">Uncharacterized protein</fullName>
    </submittedName>
</protein>
<feature type="region of interest" description="Disordered" evidence="1">
    <location>
        <begin position="91"/>
        <end position="160"/>
    </location>
</feature>
<accession>A0A8I2YH05</accession>
<evidence type="ECO:0000313" key="3">
    <source>
        <dbReference type="Proteomes" id="UP000683000"/>
    </source>
</evidence>
<gene>
    <name evidence="2" type="ORF">JVT61DRAFT_8797</name>
</gene>
<dbReference type="Proteomes" id="UP000683000">
    <property type="component" value="Unassembled WGS sequence"/>
</dbReference>
<dbReference type="OrthoDB" id="2689990at2759"/>
<dbReference type="AlphaFoldDB" id="A0A8I2YH05"/>
<comment type="caution">
    <text evidence="2">The sequence shown here is derived from an EMBL/GenBank/DDBJ whole genome shotgun (WGS) entry which is preliminary data.</text>
</comment>
<sequence length="536" mass="57462">MPPRRVRARPATPSDQPEDSSPAGDNPIADEDLDDDIPPISWNVNAQSSPHPPLPAPSVAAVMASSPAAPGPAARVDLVQAAALAENVPGVTLVPPSDEEGASRALLTPPPHNPPRRLRSGGSSASAPPRKKLNKGKGQAVDLPADLAGLPGPPPTIHIPPRPPPLTDFLERLLTRPPSPSKVPLPSSDWIYRSAVLLAASRGLDLKDPAVHPQVLQKLMELAPGVDFTDLLEQAAHTPTSLDGFDLPCPAKVISALKNNWTVHIPITALTTCTIASASFATCEDAGHTLLFKEGQLTVSSSKFSSKDESSITAQEWFHAFPRLVDAIRRYLPGEHAGQVADAWAVHFNRLVRRADFWEMFHAILCYDIRLRIHFIDPKCGIDPSLWQEEVWRQIVDAYHNNTQHLLPGLAVIPPPKATPFLPALSTSSTSSALAAKSLASSSQTRPIPSQPIPSAHPSSSQLFCCLFCGNPSCRRRACGLTRTAFISFSNNVWQTAQGEQVCFCFNGRGCTIPNCPCLHVCSRCGTAHSAQSCGL</sequence>